<proteinExistence type="predicted"/>
<accession>A0A9P8A979</accession>
<name>A0A9P8A979_MORAP</name>
<sequence>MASTRAILENVFGMLGIVFWSFQLLPQVIDNYKAKSTEGLSYSMFFIWTLAALGFGSYSIVEDLSIPIIIQPQIFGALSALCYCQCLYYGMRWSLRRTVVASSVMFVAMAGIQVAAVYGTRAGKDHQVKGTVEAAGIIPILLLALGFMPQYADIYKDRSVVGVSMAFIAADALGAVFSLVSLAFRTEFDLLATLNYVVVLVCDLLVVALFVYYNKLNPSLARERAPPQSSGKTVDLEQGTAQEEEEEEHASAVTTVVENEPTPRADAQ</sequence>
<evidence type="ECO:0000256" key="2">
    <source>
        <dbReference type="ARBA" id="ARBA00022692"/>
    </source>
</evidence>
<dbReference type="Proteomes" id="UP000717515">
    <property type="component" value="Unassembled WGS sequence"/>
</dbReference>
<dbReference type="AlphaFoldDB" id="A0A9P8A979"/>
<feature type="region of interest" description="Disordered" evidence="5">
    <location>
        <begin position="221"/>
        <end position="268"/>
    </location>
</feature>
<keyword evidence="2 6" id="KW-0812">Transmembrane</keyword>
<reference evidence="7" key="1">
    <citation type="submission" date="2021-07" db="EMBL/GenBank/DDBJ databases">
        <title>Draft genome of Mortierella alpina, strain LL118, isolated from an aspen leaf litter sample.</title>
        <authorList>
            <person name="Yang S."/>
            <person name="Vinatzer B.A."/>
        </authorList>
    </citation>
    <scope>NUCLEOTIDE SEQUENCE</scope>
    <source>
        <strain evidence="7">LL118</strain>
    </source>
</reference>
<dbReference type="PANTHER" id="PTHR16201">
    <property type="entry name" value="SEVEN TRANSMEMBRANE PROTEIN 1-RELATED"/>
    <property type="match status" value="1"/>
</dbReference>
<organism evidence="7 8">
    <name type="scientific">Mortierella alpina</name>
    <name type="common">Oleaginous fungus</name>
    <name type="synonym">Mortierella renispora</name>
    <dbReference type="NCBI Taxonomy" id="64518"/>
    <lineage>
        <taxon>Eukaryota</taxon>
        <taxon>Fungi</taxon>
        <taxon>Fungi incertae sedis</taxon>
        <taxon>Mucoromycota</taxon>
        <taxon>Mortierellomycotina</taxon>
        <taxon>Mortierellomycetes</taxon>
        <taxon>Mortierellales</taxon>
        <taxon>Mortierellaceae</taxon>
        <taxon>Mortierella</taxon>
    </lineage>
</organism>
<comment type="caution">
    <text evidence="7">The sequence shown here is derived from an EMBL/GenBank/DDBJ whole genome shotgun (WGS) entry which is preliminary data.</text>
</comment>
<dbReference type="Gene3D" id="1.20.1280.290">
    <property type="match status" value="2"/>
</dbReference>
<evidence type="ECO:0000256" key="1">
    <source>
        <dbReference type="ARBA" id="ARBA00004141"/>
    </source>
</evidence>
<feature type="transmembrane region" description="Helical" evidence="6">
    <location>
        <begin position="190"/>
        <end position="213"/>
    </location>
</feature>
<feature type="transmembrane region" description="Helical" evidence="6">
    <location>
        <begin position="40"/>
        <end position="61"/>
    </location>
</feature>
<gene>
    <name evidence="7" type="ORF">KVV02_005352</name>
</gene>
<dbReference type="EMBL" id="JAIFTL010000057">
    <property type="protein sequence ID" value="KAG9324761.1"/>
    <property type="molecule type" value="Genomic_DNA"/>
</dbReference>
<evidence type="ECO:0000256" key="5">
    <source>
        <dbReference type="SAM" id="MobiDB-lite"/>
    </source>
</evidence>
<evidence type="ECO:0000256" key="3">
    <source>
        <dbReference type="ARBA" id="ARBA00022989"/>
    </source>
</evidence>
<keyword evidence="4 6" id="KW-0472">Membrane</keyword>
<feature type="transmembrane region" description="Helical" evidence="6">
    <location>
        <begin position="98"/>
        <end position="118"/>
    </location>
</feature>
<dbReference type="GO" id="GO:0016020">
    <property type="term" value="C:membrane"/>
    <property type="evidence" value="ECO:0007669"/>
    <property type="project" value="UniProtKB-SubCell"/>
</dbReference>
<feature type="transmembrane region" description="Helical" evidence="6">
    <location>
        <begin position="6"/>
        <end position="28"/>
    </location>
</feature>
<evidence type="ECO:0000256" key="6">
    <source>
        <dbReference type="SAM" id="Phobius"/>
    </source>
</evidence>
<dbReference type="InterPro" id="IPR006603">
    <property type="entry name" value="PQ-loop_rpt"/>
</dbReference>
<dbReference type="SMART" id="SM00679">
    <property type="entry name" value="CTNS"/>
    <property type="match status" value="2"/>
</dbReference>
<protein>
    <recommendedName>
        <fullName evidence="9">PQ-loop-domain-containing protein</fullName>
    </recommendedName>
</protein>
<evidence type="ECO:0000256" key="4">
    <source>
        <dbReference type="ARBA" id="ARBA00023136"/>
    </source>
</evidence>
<keyword evidence="3 6" id="KW-1133">Transmembrane helix</keyword>
<dbReference type="PANTHER" id="PTHR16201:SF37">
    <property type="entry name" value="PQ-LOOP REPEAT-CONTAINING PROTEIN"/>
    <property type="match status" value="1"/>
</dbReference>
<evidence type="ECO:0000313" key="7">
    <source>
        <dbReference type="EMBL" id="KAG9324761.1"/>
    </source>
</evidence>
<evidence type="ECO:0000313" key="8">
    <source>
        <dbReference type="Proteomes" id="UP000717515"/>
    </source>
</evidence>
<feature type="transmembrane region" description="Helical" evidence="6">
    <location>
        <begin position="130"/>
        <end position="148"/>
    </location>
</feature>
<dbReference type="InterPro" id="IPR051415">
    <property type="entry name" value="LAAT-1"/>
</dbReference>
<feature type="transmembrane region" description="Helical" evidence="6">
    <location>
        <begin position="160"/>
        <end position="184"/>
    </location>
</feature>
<evidence type="ECO:0008006" key="9">
    <source>
        <dbReference type="Google" id="ProtNLM"/>
    </source>
</evidence>
<comment type="subcellular location">
    <subcellularLocation>
        <location evidence="1">Membrane</location>
        <topology evidence="1">Multi-pass membrane protein</topology>
    </subcellularLocation>
</comment>
<dbReference type="Pfam" id="PF04193">
    <property type="entry name" value="PQ-loop"/>
    <property type="match status" value="2"/>
</dbReference>